<dbReference type="STRING" id="289078.A0A2X0MQP6"/>
<evidence type="ECO:0000256" key="2">
    <source>
        <dbReference type="ARBA" id="ARBA00004609"/>
    </source>
</evidence>
<dbReference type="InterPro" id="IPR011330">
    <property type="entry name" value="Glyco_hydro/deAcase_b/a-brl"/>
</dbReference>
<evidence type="ECO:0000259" key="10">
    <source>
        <dbReference type="PROSITE" id="PS51677"/>
    </source>
</evidence>
<proteinExistence type="predicted"/>
<dbReference type="OrthoDB" id="2125469at2759"/>
<keyword evidence="3" id="KW-0472">Membrane</keyword>
<dbReference type="GO" id="GO:0046872">
    <property type="term" value="F:metal ion binding"/>
    <property type="evidence" value="ECO:0007669"/>
    <property type="project" value="UniProtKB-KW"/>
</dbReference>
<keyword evidence="6" id="KW-0378">Hydrolase</keyword>
<dbReference type="PANTHER" id="PTHR46471">
    <property type="entry name" value="CHITIN DEACETYLASE"/>
    <property type="match status" value="1"/>
</dbReference>
<evidence type="ECO:0000256" key="7">
    <source>
        <dbReference type="ARBA" id="ARBA00023277"/>
    </source>
</evidence>
<feature type="chain" id="PRO_5030060381" evidence="9">
    <location>
        <begin position="23"/>
        <end position="271"/>
    </location>
</feature>
<dbReference type="AlphaFoldDB" id="A0A2X0MQP6"/>
<evidence type="ECO:0000256" key="1">
    <source>
        <dbReference type="ARBA" id="ARBA00001941"/>
    </source>
</evidence>
<feature type="domain" description="NodB homology" evidence="10">
    <location>
        <begin position="52"/>
        <end position="235"/>
    </location>
</feature>
<dbReference type="PANTHER" id="PTHR46471:SF2">
    <property type="entry name" value="CHITIN DEACETYLASE-RELATED"/>
    <property type="match status" value="1"/>
</dbReference>
<dbReference type="EMBL" id="FMWP01000054">
    <property type="protein sequence ID" value="SCZ94774.1"/>
    <property type="molecule type" value="Genomic_DNA"/>
</dbReference>
<dbReference type="SUPFAM" id="SSF88713">
    <property type="entry name" value="Glycoside hydrolase/deacetylase"/>
    <property type="match status" value="1"/>
</dbReference>
<accession>A0A2X0MQP6</accession>
<keyword evidence="3" id="KW-0336">GPI-anchor</keyword>
<evidence type="ECO:0000256" key="3">
    <source>
        <dbReference type="ARBA" id="ARBA00022622"/>
    </source>
</evidence>
<organism evidence="11 12">
    <name type="scientific">Microbotryum saponariae</name>
    <dbReference type="NCBI Taxonomy" id="289078"/>
    <lineage>
        <taxon>Eukaryota</taxon>
        <taxon>Fungi</taxon>
        <taxon>Dikarya</taxon>
        <taxon>Basidiomycota</taxon>
        <taxon>Pucciniomycotina</taxon>
        <taxon>Microbotryomycetes</taxon>
        <taxon>Microbotryales</taxon>
        <taxon>Microbotryaceae</taxon>
        <taxon>Microbotryum</taxon>
    </lineage>
</organism>
<dbReference type="PROSITE" id="PS51677">
    <property type="entry name" value="NODB"/>
    <property type="match status" value="1"/>
</dbReference>
<keyword evidence="7" id="KW-0119">Carbohydrate metabolism</keyword>
<dbReference type="GO" id="GO:0005886">
    <property type="term" value="C:plasma membrane"/>
    <property type="evidence" value="ECO:0007669"/>
    <property type="project" value="UniProtKB-SubCell"/>
</dbReference>
<dbReference type="GO" id="GO:0016810">
    <property type="term" value="F:hydrolase activity, acting on carbon-nitrogen (but not peptide) bonds"/>
    <property type="evidence" value="ECO:0007669"/>
    <property type="project" value="InterPro"/>
</dbReference>
<comment type="subcellular location">
    <subcellularLocation>
        <location evidence="2">Cell membrane</location>
        <topology evidence="2">Lipid-anchor</topology>
        <topology evidence="2">GPI-anchor</topology>
    </subcellularLocation>
</comment>
<feature type="signal peptide" evidence="9">
    <location>
        <begin position="1"/>
        <end position="22"/>
    </location>
</feature>
<sequence>MLLGSSTSLLVGWLAFATAVRGLAIPGYPVHSPFGASGASKHALVTKCKKPKQFAMTFDDGPDHPGAVIADLFTQHGVKTTFFVNGYNWGCIYDFADEIIRRHKAGHTIASHTWSHVDITKMAPDALAQQLDLVDEAPWKIIGVKPKFFRPPYGKHNAASIKAVKARNMTTIMWSFSSEDAVGKTPEQSLKEYGSLMKHFPAPEIALNHEIKEGTAQTVVPHILLQLIVKGYKLVTVDECLGVEPYREVGTPGVRDATWTCSGTPRPGQRR</sequence>
<evidence type="ECO:0000256" key="5">
    <source>
        <dbReference type="ARBA" id="ARBA00022729"/>
    </source>
</evidence>
<dbReference type="GO" id="GO:0005975">
    <property type="term" value="P:carbohydrate metabolic process"/>
    <property type="evidence" value="ECO:0007669"/>
    <property type="project" value="InterPro"/>
</dbReference>
<dbReference type="Proteomes" id="UP000249723">
    <property type="component" value="Unassembled WGS sequence"/>
</dbReference>
<keyword evidence="12" id="KW-1185">Reference proteome</keyword>
<dbReference type="InterPro" id="IPR002509">
    <property type="entry name" value="NODB_dom"/>
</dbReference>
<evidence type="ECO:0000256" key="4">
    <source>
        <dbReference type="ARBA" id="ARBA00022723"/>
    </source>
</evidence>
<protein>
    <submittedName>
        <fullName evidence="11">BZ3500_MvSof-1268-A1-R1_Chr12-1g03649 protein</fullName>
    </submittedName>
</protein>
<keyword evidence="8" id="KW-0449">Lipoprotein</keyword>
<comment type="cofactor">
    <cofactor evidence="1">
        <name>Co(2+)</name>
        <dbReference type="ChEBI" id="CHEBI:48828"/>
    </cofactor>
</comment>
<evidence type="ECO:0000313" key="11">
    <source>
        <dbReference type="EMBL" id="SCZ94774.1"/>
    </source>
</evidence>
<evidence type="ECO:0000313" key="12">
    <source>
        <dbReference type="Proteomes" id="UP000249723"/>
    </source>
</evidence>
<keyword evidence="5 9" id="KW-0732">Signal</keyword>
<dbReference type="Pfam" id="PF01522">
    <property type="entry name" value="Polysacc_deac_1"/>
    <property type="match status" value="1"/>
</dbReference>
<name>A0A2X0MQP6_9BASI</name>
<dbReference type="GO" id="GO:0098552">
    <property type="term" value="C:side of membrane"/>
    <property type="evidence" value="ECO:0007669"/>
    <property type="project" value="UniProtKB-KW"/>
</dbReference>
<reference evidence="12" key="1">
    <citation type="submission" date="2016-10" db="EMBL/GenBank/DDBJ databases">
        <authorList>
            <person name="Jeantristanb JTB J.-T."/>
            <person name="Ricardo R."/>
        </authorList>
    </citation>
    <scope>NUCLEOTIDE SEQUENCE [LARGE SCALE GENOMIC DNA]</scope>
</reference>
<dbReference type="Gene3D" id="3.20.20.370">
    <property type="entry name" value="Glycoside hydrolase/deacetylase"/>
    <property type="match status" value="1"/>
</dbReference>
<keyword evidence="3" id="KW-0325">Glycoprotein</keyword>
<evidence type="ECO:0000256" key="8">
    <source>
        <dbReference type="ARBA" id="ARBA00023288"/>
    </source>
</evidence>
<evidence type="ECO:0000256" key="9">
    <source>
        <dbReference type="SAM" id="SignalP"/>
    </source>
</evidence>
<gene>
    <name evidence="11" type="ORF">BZ3500_MVSOF-1268-A1-R1_CHR12-1G03649</name>
</gene>
<keyword evidence="4" id="KW-0479">Metal-binding</keyword>
<evidence type="ECO:0000256" key="6">
    <source>
        <dbReference type="ARBA" id="ARBA00022801"/>
    </source>
</evidence>